<dbReference type="InterPro" id="IPR015341">
    <property type="entry name" value="Glyco_hydro_38_cen"/>
</dbReference>
<dbReference type="InParanoid" id="A0A3N1GWV0"/>
<comment type="caution">
    <text evidence="7">The sequence shown here is derived from an EMBL/GenBank/DDBJ whole genome shotgun (WGS) entry which is preliminary data.</text>
</comment>
<dbReference type="Gene3D" id="1.20.1270.50">
    <property type="entry name" value="Glycoside hydrolase family 38, central domain"/>
    <property type="match status" value="1"/>
</dbReference>
<keyword evidence="4" id="KW-0326">Glycosidase</keyword>
<dbReference type="InterPro" id="IPR027291">
    <property type="entry name" value="Glyco_hydro_38_N_sf"/>
</dbReference>
<dbReference type="Pfam" id="PF22907">
    <property type="entry name" value="Ams1-like_1st"/>
    <property type="match status" value="1"/>
</dbReference>
<evidence type="ECO:0000259" key="6">
    <source>
        <dbReference type="SMART" id="SM00872"/>
    </source>
</evidence>
<dbReference type="Gene3D" id="3.20.110.10">
    <property type="entry name" value="Glycoside hydrolase 38, N terminal domain"/>
    <property type="match status" value="1"/>
</dbReference>
<dbReference type="Pfam" id="PF09261">
    <property type="entry name" value="Alpha-mann_mid"/>
    <property type="match status" value="1"/>
</dbReference>
<dbReference type="InterPro" id="IPR041147">
    <property type="entry name" value="GH38_C"/>
</dbReference>
<evidence type="ECO:0000256" key="2">
    <source>
        <dbReference type="ARBA" id="ARBA00022723"/>
    </source>
</evidence>
<evidence type="ECO:0000313" key="8">
    <source>
        <dbReference type="Proteomes" id="UP000276232"/>
    </source>
</evidence>
<proteinExistence type="inferred from homology"/>
<dbReference type="InterPro" id="IPR011330">
    <property type="entry name" value="Glyco_hydro/deAcase_b/a-brl"/>
</dbReference>
<dbReference type="AlphaFoldDB" id="A0A3N1GWV0"/>
<evidence type="ECO:0000256" key="1">
    <source>
        <dbReference type="ARBA" id="ARBA00009792"/>
    </source>
</evidence>
<comment type="similarity">
    <text evidence="1">Belongs to the glycosyl hydrolase 38 family.</text>
</comment>
<evidence type="ECO:0000256" key="3">
    <source>
        <dbReference type="ARBA" id="ARBA00022801"/>
    </source>
</evidence>
<reference evidence="7 8" key="1">
    <citation type="journal article" date="2015" name="Stand. Genomic Sci.">
        <title>Genomic Encyclopedia of Bacterial and Archaeal Type Strains, Phase III: the genomes of soil and plant-associated and newly described type strains.</title>
        <authorList>
            <person name="Whitman W.B."/>
            <person name="Woyke T."/>
            <person name="Klenk H.P."/>
            <person name="Zhou Y."/>
            <person name="Lilburn T.G."/>
            <person name="Beck B.J."/>
            <person name="De Vos P."/>
            <person name="Vandamme P."/>
            <person name="Eisen J.A."/>
            <person name="Garrity G."/>
            <person name="Hugenholtz P."/>
            <person name="Kyrpides N.C."/>
        </authorList>
    </citation>
    <scope>NUCLEOTIDE SEQUENCE [LARGE SCALE GENOMIC DNA]</scope>
    <source>
        <strain evidence="7 8">CECT 7306</strain>
    </source>
</reference>
<dbReference type="InterPro" id="IPR000602">
    <property type="entry name" value="Glyco_hydro_38_N"/>
</dbReference>
<dbReference type="Pfam" id="PF07748">
    <property type="entry name" value="Glyco_hydro_38C"/>
    <property type="match status" value="1"/>
</dbReference>
<dbReference type="PANTHER" id="PTHR46017:SF1">
    <property type="entry name" value="ALPHA-MANNOSIDASE 2C1"/>
    <property type="match status" value="1"/>
</dbReference>
<evidence type="ECO:0000256" key="5">
    <source>
        <dbReference type="SAM" id="MobiDB-lite"/>
    </source>
</evidence>
<dbReference type="InterPro" id="IPR011013">
    <property type="entry name" value="Gal_mutarotase_sf_dom"/>
</dbReference>
<gene>
    <name evidence="7" type="ORF">EDC03_2476</name>
</gene>
<dbReference type="Proteomes" id="UP000276232">
    <property type="component" value="Unassembled WGS sequence"/>
</dbReference>
<dbReference type="Gene3D" id="2.70.98.30">
    <property type="entry name" value="Golgi alpha-mannosidase II, domain 4"/>
    <property type="match status" value="1"/>
</dbReference>
<dbReference type="FunFam" id="1.20.1270.50:FF:000004">
    <property type="entry name" value="alpha-mannosidase 2C1 isoform X1"/>
    <property type="match status" value="1"/>
</dbReference>
<dbReference type="InterPro" id="IPR037094">
    <property type="entry name" value="Glyco_hydro_38_cen_sf"/>
</dbReference>
<dbReference type="CDD" id="cd10789">
    <property type="entry name" value="GH38N_AMII_ER_cytosolic"/>
    <property type="match status" value="1"/>
</dbReference>
<dbReference type="SMART" id="SM00872">
    <property type="entry name" value="Alpha-mann_mid"/>
    <property type="match status" value="1"/>
</dbReference>
<dbReference type="PANTHER" id="PTHR46017">
    <property type="entry name" value="ALPHA-MANNOSIDASE 2C1"/>
    <property type="match status" value="1"/>
</dbReference>
<keyword evidence="2" id="KW-0479">Metal-binding</keyword>
<dbReference type="InterPro" id="IPR011682">
    <property type="entry name" value="Glyco_hydro_38_C"/>
</dbReference>
<dbReference type="SUPFAM" id="SSF74650">
    <property type="entry name" value="Galactose mutarotase-like"/>
    <property type="match status" value="1"/>
</dbReference>
<protein>
    <submittedName>
        <fullName evidence="7">Alpha-mannosidase</fullName>
    </submittedName>
</protein>
<dbReference type="SUPFAM" id="SSF88713">
    <property type="entry name" value="Glycoside hydrolase/deacetylase"/>
    <property type="match status" value="1"/>
</dbReference>
<sequence length="1052" mass="112969">MHDDRELLRKRVERTLAHRLRPLVHRTVAPLVVEAWHVGGGRGEPVPPSAALPGDAGGGPQDPDATYGPMAVGDAWGPAWGTTWLHVTGEVPAEAAGRHVELALDLGWADHSPGFQAEGLVYTPDGRPVKGLNPRNGWVPLVRDARGGERVDLYVEAAANPLVLDVDPFRPTTLGDRLTSSDAPLYRLARADVAVLETEVWELVADLEVADGLLRELGEGDPRTWQLARALDRSLDVLDLQDVEGSAGAARAELADVLASPAAASAHRVSAVGHAHIDSAWLWPLRETVRKVARTTSNVVDLMDSPEGEHLVYAMSSAQQYAFLEEHRPEVYERVAEKVREGRFVPVGGMWVESDTNMPGAEAMARQLVHGKRYFLDRFGVDTQELWLPDSFGYSAALPQLVRLSGSRWFLTQKISWNTTNVFPHHTFWWEGIDGTRVLTHFPPVDTYNSELSAAELAHASRNHRDKAGSNRSLVPFGWGDGGGGPTREMLQRARRTADLEGSPRVAVEPPSAFFTAAEAEYGPGGPRGGGGPVWVGELYLEMHRGTYTSQLGAKQGNRRSEHLLREAELWSTAAALANPSFAYPYEDLDRIWRTVLLHQFHDILPGSSIAWVHREARATYARVAEELEALVAAALTALAGPVPAGDDGAELVLNAAPHARDGVPALGGAVTGPPSSTVTAAREGDTHVLDNGRVRVVVAADGTLASVRDLAADREVLAPGQAGALLQLHPDTPNAWDAWDLDAFYRNRVTDLTDVDAVEPLVGAAAGGDGVAGVRVTRTVGASRLTTDLTLAPGAARVDVRVEVDWQEREKVLKLAFPLDVHTGAAAFETQFGHLVRPTHENTTWDAARFEVCAHRFVHVAEPGYGAAVVNDSTYGHDVARHPREGGGTTSTVRLSLLRAPRFPDPDTDQGVHELRAALVVGAGVGDAVREGYALNLPGRRVPAGAAAHVRPVVRVEDESAPGAVVVEAVKLADDRSGDVVVRLYEALGGRARGRLVADVATTGTEEVDLLERPLADDLRGALVGTDEGGASLALRPFQVVTLRLRRGAGG</sequence>
<dbReference type="SUPFAM" id="SSF88688">
    <property type="entry name" value="Families 57/38 glycoside transferase middle domain"/>
    <property type="match status" value="1"/>
</dbReference>
<dbReference type="InterPro" id="IPR028995">
    <property type="entry name" value="Glyco_hydro_57/38_cen_sf"/>
</dbReference>
<dbReference type="EMBL" id="RJKN01000006">
    <property type="protein sequence ID" value="ROP34659.1"/>
    <property type="molecule type" value="Genomic_DNA"/>
</dbReference>
<dbReference type="Pfam" id="PF17677">
    <property type="entry name" value="Glyco_hydro38C2"/>
    <property type="match status" value="1"/>
</dbReference>
<dbReference type="GO" id="GO:0006013">
    <property type="term" value="P:mannose metabolic process"/>
    <property type="evidence" value="ECO:0007669"/>
    <property type="project" value="InterPro"/>
</dbReference>
<keyword evidence="3" id="KW-0378">Hydrolase</keyword>
<dbReference type="GO" id="GO:0004559">
    <property type="term" value="F:alpha-mannosidase activity"/>
    <property type="evidence" value="ECO:0007669"/>
    <property type="project" value="InterPro"/>
</dbReference>
<feature type="region of interest" description="Disordered" evidence="5">
    <location>
        <begin position="463"/>
        <end position="485"/>
    </location>
</feature>
<dbReference type="OrthoDB" id="9772207at2"/>
<dbReference type="GO" id="GO:0046872">
    <property type="term" value="F:metal ion binding"/>
    <property type="evidence" value="ECO:0007669"/>
    <property type="project" value="UniProtKB-KW"/>
</dbReference>
<evidence type="ECO:0000256" key="4">
    <source>
        <dbReference type="ARBA" id="ARBA00023295"/>
    </source>
</evidence>
<dbReference type="InterPro" id="IPR054723">
    <property type="entry name" value="Ams1-like_N"/>
</dbReference>
<name>A0A3N1GWV0_9ACTN</name>
<dbReference type="RefSeq" id="WP_123380694.1">
    <property type="nucleotide sequence ID" value="NZ_RJKN01000006.1"/>
</dbReference>
<evidence type="ECO:0000313" key="7">
    <source>
        <dbReference type="EMBL" id="ROP34659.1"/>
    </source>
</evidence>
<feature type="domain" description="Glycoside hydrolase family 38 central" evidence="6">
    <location>
        <begin position="542"/>
        <end position="621"/>
    </location>
</feature>
<accession>A0A3N1GWV0</accession>
<keyword evidence="8" id="KW-1185">Reference proteome</keyword>
<dbReference type="GO" id="GO:0030246">
    <property type="term" value="F:carbohydrate binding"/>
    <property type="evidence" value="ECO:0007669"/>
    <property type="project" value="InterPro"/>
</dbReference>
<dbReference type="FunFam" id="3.20.110.10:FF:000002">
    <property type="entry name" value="alpha-mannosidase 2C1 isoform X1"/>
    <property type="match status" value="1"/>
</dbReference>
<organism evidence="7 8">
    <name type="scientific">Pseudokineococcus lusitanus</name>
    <dbReference type="NCBI Taxonomy" id="763993"/>
    <lineage>
        <taxon>Bacteria</taxon>
        <taxon>Bacillati</taxon>
        <taxon>Actinomycetota</taxon>
        <taxon>Actinomycetes</taxon>
        <taxon>Kineosporiales</taxon>
        <taxon>Kineosporiaceae</taxon>
        <taxon>Pseudokineococcus</taxon>
    </lineage>
</organism>
<dbReference type="Pfam" id="PF01074">
    <property type="entry name" value="Glyco_hydro_38N"/>
    <property type="match status" value="1"/>
</dbReference>
<dbReference type="GO" id="GO:0009313">
    <property type="term" value="P:oligosaccharide catabolic process"/>
    <property type="evidence" value="ECO:0007669"/>
    <property type="project" value="TreeGrafter"/>
</dbReference>